<feature type="compositionally biased region" description="Basic and acidic residues" evidence="2">
    <location>
        <begin position="130"/>
        <end position="148"/>
    </location>
</feature>
<organism evidence="4 5">
    <name type="scientific">Erinaceus europaeus</name>
    <name type="common">Western European hedgehog</name>
    <dbReference type="NCBI Taxonomy" id="9365"/>
    <lineage>
        <taxon>Eukaryota</taxon>
        <taxon>Metazoa</taxon>
        <taxon>Chordata</taxon>
        <taxon>Craniata</taxon>
        <taxon>Vertebrata</taxon>
        <taxon>Euteleostomi</taxon>
        <taxon>Mammalia</taxon>
        <taxon>Eutheria</taxon>
        <taxon>Laurasiatheria</taxon>
        <taxon>Eulipotyphla</taxon>
        <taxon>Erinaceidae</taxon>
        <taxon>Erinaceinae</taxon>
        <taxon>Erinaceus</taxon>
    </lineage>
</organism>
<proteinExistence type="predicted"/>
<keyword evidence="3" id="KW-0732">Signal</keyword>
<sequence length="405" mass="44768">SRSLLRGKGPAGRRCVTCPLCLSVCLCLDGVFPALVPEGAAGRGCWHVEPGTQGGDSAAYDSGEEVDGSTCPVSCQSEVAQAIQNLTRLLYSLQAALTIQDTHIEVHKLVLQQQEDPAPGPAFRGSPLQDQEKLRSTEGQREEPADVHRLQHQFQQDQRRWHRMCDQQQRQQEARAGRLQERERQCRSQEELLLRRRGQLDQQRQEHQQNLERLREGRRLVESERGRLRAQRDLLTGGWKHSRQSSLPAAFAPGSQEVMDLNRSESLCQDHSAVISEDLAQLSLHTPHRATPAGVPQDATYPPSMPASALGRTSEHPVDLATGVSQPSDVNRQLWAGAGSCHRVLPSHQSRNDLDPFQTEFQPADDASPHRPHLQLSTASTRLNVQVTGPEGETGAGAGENIVYL</sequence>
<dbReference type="GeneID" id="132536540"/>
<dbReference type="PANTHER" id="PTHR13944:SF22">
    <property type="entry name" value="RHO GUANINE NUCLEOTIDE EXCHANGE FACTOR 28"/>
    <property type="match status" value="1"/>
</dbReference>
<feature type="region of interest" description="Disordered" evidence="2">
    <location>
        <begin position="161"/>
        <end position="182"/>
    </location>
</feature>
<dbReference type="PANTHER" id="PTHR13944">
    <property type="entry name" value="AGAP007712-PA"/>
    <property type="match status" value="1"/>
</dbReference>
<gene>
    <name evidence="5" type="primary">LOC132536540</name>
</gene>
<feature type="region of interest" description="Disordered" evidence="2">
    <location>
        <begin position="292"/>
        <end position="325"/>
    </location>
</feature>
<feature type="coiled-coil region" evidence="1">
    <location>
        <begin position="197"/>
        <end position="224"/>
    </location>
</feature>
<feature type="compositionally biased region" description="Basic and acidic residues" evidence="2">
    <location>
        <begin position="172"/>
        <end position="182"/>
    </location>
</feature>
<evidence type="ECO:0000313" key="5">
    <source>
        <dbReference type="RefSeq" id="XP_060040529.1"/>
    </source>
</evidence>
<protein>
    <submittedName>
        <fullName evidence="5">Rho guanine nucleotide exchange factor 28-like</fullName>
    </submittedName>
</protein>
<dbReference type="RefSeq" id="XP_060040529.1">
    <property type="nucleotide sequence ID" value="XM_060184546.1"/>
</dbReference>
<feature type="region of interest" description="Disordered" evidence="2">
    <location>
        <begin position="116"/>
        <end position="148"/>
    </location>
</feature>
<dbReference type="InterPro" id="IPR051632">
    <property type="entry name" value="Rho_GEF"/>
</dbReference>
<evidence type="ECO:0000256" key="1">
    <source>
        <dbReference type="SAM" id="Coils"/>
    </source>
</evidence>
<evidence type="ECO:0000313" key="4">
    <source>
        <dbReference type="Proteomes" id="UP001652624"/>
    </source>
</evidence>
<feature type="signal peptide" evidence="3">
    <location>
        <begin position="1"/>
        <end position="33"/>
    </location>
</feature>
<reference evidence="5" key="1">
    <citation type="submission" date="2025-08" db="UniProtKB">
        <authorList>
            <consortium name="RefSeq"/>
        </authorList>
    </citation>
    <scope>IDENTIFICATION</scope>
</reference>
<evidence type="ECO:0000256" key="2">
    <source>
        <dbReference type="SAM" id="MobiDB-lite"/>
    </source>
</evidence>
<evidence type="ECO:0000256" key="3">
    <source>
        <dbReference type="SAM" id="SignalP"/>
    </source>
</evidence>
<feature type="non-terminal residue" evidence="5">
    <location>
        <position position="1"/>
    </location>
</feature>
<feature type="chain" id="PRO_5045041986" evidence="3">
    <location>
        <begin position="34"/>
        <end position="405"/>
    </location>
</feature>
<dbReference type="Proteomes" id="UP001652624">
    <property type="component" value="Unplaced"/>
</dbReference>
<keyword evidence="1" id="KW-0175">Coiled coil</keyword>
<keyword evidence="4" id="KW-1185">Reference proteome</keyword>
<name>A0ABM3WVC4_ERIEU</name>
<accession>A0ABM3WVC4</accession>